<name>A0A8J4C845_9CHLO</name>
<keyword evidence="3" id="KW-1185">Reference proteome</keyword>
<sequence length="112" mass="11175">VSSEASRSGRRKLAAAGGGVVRDDSSDNGGDDGSTAVEFTAQGGPGSRHGSKSVLLSHLKTAQPKRGILKKADTQLDAAAAGDEEALLRLANALASITDTTASTTASPATIK</sequence>
<dbReference type="EMBL" id="BNCP01000009">
    <property type="protein sequence ID" value="GIL76552.1"/>
    <property type="molecule type" value="Genomic_DNA"/>
</dbReference>
<dbReference type="AlphaFoldDB" id="A0A8J4C845"/>
<comment type="caution">
    <text evidence="2">The sequence shown here is derived from an EMBL/GenBank/DDBJ whole genome shotgun (WGS) entry which is preliminary data.</text>
</comment>
<evidence type="ECO:0000256" key="1">
    <source>
        <dbReference type="SAM" id="MobiDB-lite"/>
    </source>
</evidence>
<feature type="region of interest" description="Disordered" evidence="1">
    <location>
        <begin position="1"/>
        <end position="53"/>
    </location>
</feature>
<dbReference type="Proteomes" id="UP000747110">
    <property type="component" value="Unassembled WGS sequence"/>
</dbReference>
<accession>A0A8J4C845</accession>
<evidence type="ECO:0000313" key="2">
    <source>
        <dbReference type="EMBL" id="GIL76552.1"/>
    </source>
</evidence>
<feature type="non-terminal residue" evidence="2">
    <location>
        <position position="112"/>
    </location>
</feature>
<reference evidence="2" key="1">
    <citation type="journal article" date="2021" name="Proc. Natl. Acad. Sci. U.S.A.">
        <title>Three genomes in the algal genus Volvox reveal the fate of a haploid sex-determining region after a transition to homothallism.</title>
        <authorList>
            <person name="Yamamoto K."/>
            <person name="Hamaji T."/>
            <person name="Kawai-Toyooka H."/>
            <person name="Matsuzaki R."/>
            <person name="Takahashi F."/>
            <person name="Nishimura Y."/>
            <person name="Kawachi M."/>
            <person name="Noguchi H."/>
            <person name="Minakuchi Y."/>
            <person name="Umen J.G."/>
            <person name="Toyoda A."/>
            <person name="Nozaki H."/>
        </authorList>
    </citation>
    <scope>NUCLEOTIDE SEQUENCE</scope>
    <source>
        <strain evidence="2">NIES-3786</strain>
    </source>
</reference>
<gene>
    <name evidence="2" type="ORF">Vretifemale_6049</name>
</gene>
<protein>
    <submittedName>
        <fullName evidence="2">Uncharacterized protein</fullName>
    </submittedName>
</protein>
<organism evidence="2 3">
    <name type="scientific">Volvox reticuliferus</name>
    <dbReference type="NCBI Taxonomy" id="1737510"/>
    <lineage>
        <taxon>Eukaryota</taxon>
        <taxon>Viridiplantae</taxon>
        <taxon>Chlorophyta</taxon>
        <taxon>core chlorophytes</taxon>
        <taxon>Chlorophyceae</taxon>
        <taxon>CS clade</taxon>
        <taxon>Chlamydomonadales</taxon>
        <taxon>Volvocaceae</taxon>
        <taxon>Volvox</taxon>
    </lineage>
</organism>
<proteinExistence type="predicted"/>
<feature type="non-terminal residue" evidence="2">
    <location>
        <position position="1"/>
    </location>
</feature>
<evidence type="ECO:0000313" key="3">
    <source>
        <dbReference type="Proteomes" id="UP000747110"/>
    </source>
</evidence>